<keyword evidence="2" id="KW-1133">Transmembrane helix</keyword>
<accession>A0A8T0I8E5</accession>
<gene>
    <name evidence="3" type="ORF">KC19_4G085700</name>
</gene>
<evidence type="ECO:0000256" key="1">
    <source>
        <dbReference type="SAM" id="MobiDB-lite"/>
    </source>
</evidence>
<dbReference type="EMBL" id="CM026424">
    <property type="protein sequence ID" value="KAG0579255.1"/>
    <property type="molecule type" value="Genomic_DNA"/>
</dbReference>
<comment type="caution">
    <text evidence="3">The sequence shown here is derived from an EMBL/GenBank/DDBJ whole genome shotgun (WGS) entry which is preliminary data.</text>
</comment>
<organism evidence="3 4">
    <name type="scientific">Ceratodon purpureus</name>
    <name type="common">Fire moss</name>
    <name type="synonym">Dicranum purpureum</name>
    <dbReference type="NCBI Taxonomy" id="3225"/>
    <lineage>
        <taxon>Eukaryota</taxon>
        <taxon>Viridiplantae</taxon>
        <taxon>Streptophyta</taxon>
        <taxon>Embryophyta</taxon>
        <taxon>Bryophyta</taxon>
        <taxon>Bryophytina</taxon>
        <taxon>Bryopsida</taxon>
        <taxon>Dicranidae</taxon>
        <taxon>Pseudoditrichales</taxon>
        <taxon>Ditrichaceae</taxon>
        <taxon>Ceratodon</taxon>
    </lineage>
</organism>
<protein>
    <submittedName>
        <fullName evidence="3">Uncharacterized protein</fullName>
    </submittedName>
</protein>
<keyword evidence="2" id="KW-0812">Transmembrane</keyword>
<dbReference type="AlphaFoldDB" id="A0A8T0I8E5"/>
<feature type="region of interest" description="Disordered" evidence="1">
    <location>
        <begin position="1"/>
        <end position="23"/>
    </location>
</feature>
<evidence type="ECO:0000313" key="4">
    <source>
        <dbReference type="Proteomes" id="UP000822688"/>
    </source>
</evidence>
<dbReference type="Proteomes" id="UP000822688">
    <property type="component" value="Chromosome 4"/>
</dbReference>
<sequence>MVSGDRKTSYPQVQRSGADRGYRHSFRHSFPELRSFTASFTPSSPSSASSVSLSVSVLLLLLISSVVYFAENPRRWPHHNTLVTEIVTKSWHNDTANPTKQSYGLTNWCG</sequence>
<name>A0A8T0I8E5_CERPU</name>
<evidence type="ECO:0000256" key="2">
    <source>
        <dbReference type="SAM" id="Phobius"/>
    </source>
</evidence>
<keyword evidence="2" id="KW-0472">Membrane</keyword>
<reference evidence="3" key="1">
    <citation type="submission" date="2020-06" db="EMBL/GenBank/DDBJ databases">
        <title>WGS assembly of Ceratodon purpureus strain R40.</title>
        <authorList>
            <person name="Carey S.B."/>
            <person name="Jenkins J."/>
            <person name="Shu S."/>
            <person name="Lovell J.T."/>
            <person name="Sreedasyam A."/>
            <person name="Maumus F."/>
            <person name="Tiley G.P."/>
            <person name="Fernandez-Pozo N."/>
            <person name="Barry K."/>
            <person name="Chen C."/>
            <person name="Wang M."/>
            <person name="Lipzen A."/>
            <person name="Daum C."/>
            <person name="Saski C.A."/>
            <person name="Payton A.C."/>
            <person name="Mcbreen J.C."/>
            <person name="Conrad R.E."/>
            <person name="Kollar L.M."/>
            <person name="Olsson S."/>
            <person name="Huttunen S."/>
            <person name="Landis J.B."/>
            <person name="Wickett N.J."/>
            <person name="Johnson M.G."/>
            <person name="Rensing S.A."/>
            <person name="Grimwood J."/>
            <person name="Schmutz J."/>
            <person name="Mcdaniel S.F."/>
        </authorList>
    </citation>
    <scope>NUCLEOTIDE SEQUENCE</scope>
    <source>
        <strain evidence="3">R40</strain>
    </source>
</reference>
<evidence type="ECO:0000313" key="3">
    <source>
        <dbReference type="EMBL" id="KAG0579255.1"/>
    </source>
</evidence>
<keyword evidence="4" id="KW-1185">Reference proteome</keyword>
<feature type="transmembrane region" description="Helical" evidence="2">
    <location>
        <begin position="51"/>
        <end position="70"/>
    </location>
</feature>
<proteinExistence type="predicted"/>